<evidence type="ECO:0000256" key="6">
    <source>
        <dbReference type="PIRSR" id="PIRSR004846-1"/>
    </source>
</evidence>
<feature type="binding site" evidence="6">
    <location>
        <position position="60"/>
    </location>
    <ligand>
        <name>molybdate</name>
        <dbReference type="ChEBI" id="CHEBI:36264"/>
    </ligand>
</feature>
<feature type="binding site" evidence="6">
    <location>
        <position position="186"/>
    </location>
    <ligand>
        <name>molybdate</name>
        <dbReference type="ChEBI" id="CHEBI:36264"/>
    </ligand>
</feature>
<evidence type="ECO:0000256" key="1">
    <source>
        <dbReference type="ARBA" id="ARBA00009175"/>
    </source>
</evidence>
<reference evidence="8 9" key="1">
    <citation type="submission" date="2017-05" db="EMBL/GenBank/DDBJ databases">
        <authorList>
            <person name="Varghese N."/>
            <person name="Submissions S."/>
        </authorList>
    </citation>
    <scope>NUCLEOTIDE SEQUENCE [LARGE SCALE GENOMIC DNA]</scope>
    <source>
        <strain evidence="8 9">DSM 100094</strain>
    </source>
</reference>
<dbReference type="PANTHER" id="PTHR30632:SF17">
    <property type="entry name" value="MOLYBDATE-BINDING PROTEIN MODA"/>
    <property type="match status" value="1"/>
</dbReference>
<dbReference type="GO" id="GO:0030973">
    <property type="term" value="F:molybdate ion binding"/>
    <property type="evidence" value="ECO:0007669"/>
    <property type="project" value="TreeGrafter"/>
</dbReference>
<comment type="similarity">
    <text evidence="1">Belongs to the bacterial solute-binding protein ModA family.</text>
</comment>
<evidence type="ECO:0000256" key="3">
    <source>
        <dbReference type="ARBA" id="ARBA00022723"/>
    </source>
</evidence>
<feature type="binding site" evidence="6">
    <location>
        <position position="168"/>
    </location>
    <ligand>
        <name>molybdate</name>
        <dbReference type="ChEBI" id="CHEBI:36264"/>
    </ligand>
</feature>
<dbReference type="GO" id="GO:0030288">
    <property type="term" value="C:outer membrane-bounded periplasmic space"/>
    <property type="evidence" value="ECO:0007669"/>
    <property type="project" value="TreeGrafter"/>
</dbReference>
<dbReference type="GO" id="GO:0015689">
    <property type="term" value="P:molybdate ion transport"/>
    <property type="evidence" value="ECO:0007669"/>
    <property type="project" value="InterPro"/>
</dbReference>
<dbReference type="EMBL" id="FXTK01000009">
    <property type="protein sequence ID" value="SMO74364.1"/>
    <property type="molecule type" value="Genomic_DNA"/>
</dbReference>
<dbReference type="Pfam" id="PF13531">
    <property type="entry name" value="SBP_bac_11"/>
    <property type="match status" value="1"/>
</dbReference>
<dbReference type="OrthoDB" id="9785015at2"/>
<organism evidence="8 9">
    <name type="scientific">Paracoccus laeviglucosivorans</name>
    <dbReference type="NCBI Taxonomy" id="1197861"/>
    <lineage>
        <taxon>Bacteria</taxon>
        <taxon>Pseudomonadati</taxon>
        <taxon>Pseudomonadota</taxon>
        <taxon>Alphaproteobacteria</taxon>
        <taxon>Rhodobacterales</taxon>
        <taxon>Paracoccaceae</taxon>
        <taxon>Paracoccus</taxon>
    </lineage>
</organism>
<dbReference type="PIRSF" id="PIRSF004846">
    <property type="entry name" value="ModA"/>
    <property type="match status" value="1"/>
</dbReference>
<feature type="signal peptide" evidence="7">
    <location>
        <begin position="1"/>
        <end position="23"/>
    </location>
</feature>
<dbReference type="GO" id="GO:0046872">
    <property type="term" value="F:metal ion binding"/>
    <property type="evidence" value="ECO:0007669"/>
    <property type="project" value="UniProtKB-KW"/>
</dbReference>
<evidence type="ECO:0000256" key="7">
    <source>
        <dbReference type="SAM" id="SignalP"/>
    </source>
</evidence>
<evidence type="ECO:0000256" key="5">
    <source>
        <dbReference type="ARBA" id="ARBA00062515"/>
    </source>
</evidence>
<evidence type="ECO:0000256" key="2">
    <source>
        <dbReference type="ARBA" id="ARBA00022505"/>
    </source>
</evidence>
<feature type="chain" id="PRO_5022057720" evidence="7">
    <location>
        <begin position="24"/>
        <end position="250"/>
    </location>
</feature>
<keyword evidence="3 6" id="KW-0479">Metal-binding</keyword>
<keyword evidence="9" id="KW-1185">Reference proteome</keyword>
<evidence type="ECO:0000313" key="8">
    <source>
        <dbReference type="EMBL" id="SMO74364.1"/>
    </source>
</evidence>
<accession>A0A521DRP3</accession>
<keyword evidence="4 7" id="KW-0732">Signal</keyword>
<dbReference type="InterPro" id="IPR005950">
    <property type="entry name" value="ModA"/>
</dbReference>
<keyword evidence="2 6" id="KW-0500">Molybdenum</keyword>
<gene>
    <name evidence="8" type="ORF">SAMN06265221_10995</name>
</gene>
<feature type="binding site" evidence="6">
    <location>
        <position position="141"/>
    </location>
    <ligand>
        <name>molybdate</name>
        <dbReference type="ChEBI" id="CHEBI:36264"/>
    </ligand>
</feature>
<protein>
    <submittedName>
        <fullName evidence="8">Molybdate transport system substrate-binding protein</fullName>
    </submittedName>
</protein>
<dbReference type="Proteomes" id="UP000319014">
    <property type="component" value="Unassembled WGS sequence"/>
</dbReference>
<dbReference type="InterPro" id="IPR050682">
    <property type="entry name" value="ModA/WtpA"/>
</dbReference>
<evidence type="ECO:0000256" key="4">
    <source>
        <dbReference type="ARBA" id="ARBA00022729"/>
    </source>
</evidence>
<dbReference type="SUPFAM" id="SSF53850">
    <property type="entry name" value="Periplasmic binding protein-like II"/>
    <property type="match status" value="1"/>
</dbReference>
<dbReference type="PANTHER" id="PTHR30632">
    <property type="entry name" value="MOLYBDATE-BINDING PERIPLASMIC PROTEIN"/>
    <property type="match status" value="1"/>
</dbReference>
<name>A0A521DRP3_9RHOB</name>
<comment type="subunit">
    <text evidence="5">The complex is composed of two ATP-binding proteins (ModC), two transmembrane proteins (ModB) and a solute-binding protein (ModA).</text>
</comment>
<dbReference type="GO" id="GO:1901359">
    <property type="term" value="F:tungstate binding"/>
    <property type="evidence" value="ECO:0007669"/>
    <property type="project" value="UniProtKB-ARBA"/>
</dbReference>
<dbReference type="NCBIfam" id="TIGR01256">
    <property type="entry name" value="modA"/>
    <property type="match status" value="1"/>
</dbReference>
<dbReference type="Gene3D" id="3.40.190.10">
    <property type="entry name" value="Periplasmic binding protein-like II"/>
    <property type="match status" value="2"/>
</dbReference>
<dbReference type="AlphaFoldDB" id="A0A521DRP3"/>
<sequence length="250" mass="25904">MDFAMRLPVIAAALIALAPAAHADEITVFAAASLKTALDEIAAEWQKSHDDTLVISYAGSSQLAKQIQEGAPADIFISASSDWMDALQESDDIDTATRKDLLGNTLVLVGTGEPAAAEVTQLPTLLGEGKLAMALVDSVPAGVYGKQSLEKLGMWAQVEPHVAQADNVRAALQLVATGEAPLGIVYGSDAIAEKGVGVVATFPADSHDAITYPGAVTKSADTPQAAAFLTSLTQEPAKSIFESQGFTVNQ</sequence>
<evidence type="ECO:0000313" key="9">
    <source>
        <dbReference type="Proteomes" id="UP000319014"/>
    </source>
</evidence>
<feature type="binding site" evidence="6">
    <location>
        <position position="33"/>
    </location>
    <ligand>
        <name>molybdate</name>
        <dbReference type="ChEBI" id="CHEBI:36264"/>
    </ligand>
</feature>
<dbReference type="FunFam" id="3.40.190.10:FF:000035">
    <property type="entry name" value="Molybdate ABC transporter substrate-binding protein"/>
    <property type="match status" value="1"/>
</dbReference>
<proteinExistence type="inferred from homology"/>